<evidence type="ECO:0000313" key="2">
    <source>
        <dbReference type="Proteomes" id="UP001062846"/>
    </source>
</evidence>
<proteinExistence type="predicted"/>
<dbReference type="Proteomes" id="UP001062846">
    <property type="component" value="Chromosome 4"/>
</dbReference>
<reference evidence="1" key="1">
    <citation type="submission" date="2022-02" db="EMBL/GenBank/DDBJ databases">
        <title>Plant Genome Project.</title>
        <authorList>
            <person name="Zhang R.-G."/>
        </authorList>
    </citation>
    <scope>NUCLEOTIDE SEQUENCE</scope>
    <source>
        <strain evidence="1">AT1</strain>
    </source>
</reference>
<dbReference type="EMBL" id="CM046391">
    <property type="protein sequence ID" value="KAI8559017.1"/>
    <property type="molecule type" value="Genomic_DNA"/>
</dbReference>
<name>A0ACC0P2N2_RHOML</name>
<protein>
    <submittedName>
        <fullName evidence="1">Uncharacterized protein</fullName>
    </submittedName>
</protein>
<accession>A0ACC0P2N2</accession>
<keyword evidence="2" id="KW-1185">Reference proteome</keyword>
<gene>
    <name evidence="1" type="ORF">RHMOL_Rhmol04G0141600</name>
</gene>
<sequence>MYELKREEEWYFFTSRNKKYPKGKRPNRSTGNGFWKASGADMSIFSSDGGSIVGYKKALVYYEGPAKSGVKTDWKMQEYRLANHDTPSTSRGQPGDMKLDDCVLCKIYKTKKATTNPENNHVDQEDEEMQVPTPNEGWPNTECLDKNQQCSQNGDEEMLPNAENPRDIQQCYAQGIQTATQNEEGPNTEFLDKNQQCSHNGDEEMLPNAENSRNIQQCYAQGMQTATQNEEQLQSVKKPGNIQQYQDYQGMEVAVANEEFPNAGDPQPHHNMSRHESPQLLPFPDTLDYYNCYDQDNFGSNNFYFYGSVDDMQPLDYLLPPVQFDSFDYDLFS</sequence>
<organism evidence="1 2">
    <name type="scientific">Rhododendron molle</name>
    <name type="common">Chinese azalea</name>
    <name type="synonym">Azalea mollis</name>
    <dbReference type="NCBI Taxonomy" id="49168"/>
    <lineage>
        <taxon>Eukaryota</taxon>
        <taxon>Viridiplantae</taxon>
        <taxon>Streptophyta</taxon>
        <taxon>Embryophyta</taxon>
        <taxon>Tracheophyta</taxon>
        <taxon>Spermatophyta</taxon>
        <taxon>Magnoliopsida</taxon>
        <taxon>eudicotyledons</taxon>
        <taxon>Gunneridae</taxon>
        <taxon>Pentapetalae</taxon>
        <taxon>asterids</taxon>
        <taxon>Ericales</taxon>
        <taxon>Ericaceae</taxon>
        <taxon>Ericoideae</taxon>
        <taxon>Rhodoreae</taxon>
        <taxon>Rhododendron</taxon>
    </lineage>
</organism>
<comment type="caution">
    <text evidence="1">The sequence shown here is derived from an EMBL/GenBank/DDBJ whole genome shotgun (WGS) entry which is preliminary data.</text>
</comment>
<evidence type="ECO:0000313" key="1">
    <source>
        <dbReference type="EMBL" id="KAI8559017.1"/>
    </source>
</evidence>